<evidence type="ECO:0000256" key="2">
    <source>
        <dbReference type="ARBA" id="ARBA00022692"/>
    </source>
</evidence>
<dbReference type="Proteomes" id="UP001597511">
    <property type="component" value="Unassembled WGS sequence"/>
</dbReference>
<reference evidence="9" key="1">
    <citation type="journal article" date="2019" name="Int. J. Syst. Evol. Microbiol.">
        <title>The Global Catalogue of Microorganisms (GCM) 10K type strain sequencing project: providing services to taxonomists for standard genome sequencing and annotation.</title>
        <authorList>
            <consortium name="The Broad Institute Genomics Platform"/>
            <consortium name="The Broad Institute Genome Sequencing Center for Infectious Disease"/>
            <person name="Wu L."/>
            <person name="Ma J."/>
        </authorList>
    </citation>
    <scope>NUCLEOTIDE SEQUENCE [LARGE SCALE GENOMIC DNA]</scope>
    <source>
        <strain evidence="9">KCTC 23299</strain>
    </source>
</reference>
<feature type="transmembrane region" description="Helical" evidence="5">
    <location>
        <begin position="122"/>
        <end position="145"/>
    </location>
</feature>
<evidence type="ECO:0000256" key="5">
    <source>
        <dbReference type="SAM" id="Phobius"/>
    </source>
</evidence>
<evidence type="ECO:0000256" key="4">
    <source>
        <dbReference type="ARBA" id="ARBA00023136"/>
    </source>
</evidence>
<evidence type="ECO:0000256" key="3">
    <source>
        <dbReference type="ARBA" id="ARBA00022989"/>
    </source>
</evidence>
<evidence type="ECO:0000259" key="6">
    <source>
        <dbReference type="Pfam" id="PF01694"/>
    </source>
</evidence>
<dbReference type="Gene3D" id="1.20.1540.10">
    <property type="entry name" value="Rhomboid-like"/>
    <property type="match status" value="1"/>
</dbReference>
<evidence type="ECO:0000256" key="1">
    <source>
        <dbReference type="ARBA" id="ARBA00004141"/>
    </source>
</evidence>
<keyword evidence="9" id="KW-1185">Reference proteome</keyword>
<dbReference type="Pfam" id="PF01694">
    <property type="entry name" value="Rhomboid"/>
    <property type="match status" value="1"/>
</dbReference>
<evidence type="ECO:0000259" key="7">
    <source>
        <dbReference type="Pfam" id="PF20216"/>
    </source>
</evidence>
<dbReference type="EC" id="3.4.21.105" evidence="8"/>
<keyword evidence="2 5" id="KW-0812">Transmembrane</keyword>
<organism evidence="8 9">
    <name type="scientific">Terrimonas rubra</name>
    <dbReference type="NCBI Taxonomy" id="1035890"/>
    <lineage>
        <taxon>Bacteria</taxon>
        <taxon>Pseudomonadati</taxon>
        <taxon>Bacteroidota</taxon>
        <taxon>Chitinophagia</taxon>
        <taxon>Chitinophagales</taxon>
        <taxon>Chitinophagaceae</taxon>
        <taxon>Terrimonas</taxon>
    </lineage>
</organism>
<feature type="domain" description="Peptidase S54 rhomboid" evidence="6">
    <location>
        <begin position="80"/>
        <end position="228"/>
    </location>
</feature>
<feature type="transmembrane region" description="Helical" evidence="5">
    <location>
        <begin position="151"/>
        <end position="171"/>
    </location>
</feature>
<dbReference type="InterPro" id="IPR035952">
    <property type="entry name" value="Rhomboid-like_sf"/>
</dbReference>
<dbReference type="Pfam" id="PF20216">
    <property type="entry name" value="DUF6576"/>
    <property type="match status" value="1"/>
</dbReference>
<dbReference type="RefSeq" id="WP_386097634.1">
    <property type="nucleotide sequence ID" value="NZ_JBHUOZ010000002.1"/>
</dbReference>
<feature type="transmembrane region" description="Helical" evidence="5">
    <location>
        <begin position="183"/>
        <end position="201"/>
    </location>
</feature>
<feature type="domain" description="DUF6576" evidence="7">
    <location>
        <begin position="278"/>
        <end position="311"/>
    </location>
</feature>
<protein>
    <submittedName>
        <fullName evidence="8">Rhomboid family intramembrane serine protease</fullName>
        <ecNumber evidence="8">3.4.21.105</ecNumber>
    </submittedName>
</protein>
<proteinExistence type="predicted"/>
<evidence type="ECO:0000313" key="8">
    <source>
        <dbReference type="EMBL" id="MFD2919925.1"/>
    </source>
</evidence>
<name>A0ABW6A669_9BACT</name>
<feature type="transmembrane region" description="Helical" evidence="5">
    <location>
        <begin position="93"/>
        <end position="110"/>
    </location>
</feature>
<keyword evidence="4 5" id="KW-0472">Membrane</keyword>
<dbReference type="InterPro" id="IPR022764">
    <property type="entry name" value="Peptidase_S54_rhomboid_dom"/>
</dbReference>
<feature type="transmembrane region" description="Helical" evidence="5">
    <location>
        <begin position="21"/>
        <end position="39"/>
    </location>
</feature>
<keyword evidence="3 5" id="KW-1133">Transmembrane helix</keyword>
<evidence type="ECO:0000313" key="9">
    <source>
        <dbReference type="Proteomes" id="UP001597511"/>
    </source>
</evidence>
<dbReference type="EMBL" id="JBHUOZ010000002">
    <property type="protein sequence ID" value="MFD2919925.1"/>
    <property type="molecule type" value="Genomic_DNA"/>
</dbReference>
<keyword evidence="8" id="KW-0645">Protease</keyword>
<dbReference type="PANTHER" id="PTHR43066">
    <property type="entry name" value="RHOMBOID-RELATED PROTEIN"/>
    <property type="match status" value="1"/>
</dbReference>
<comment type="caution">
    <text evidence="8">The sequence shown here is derived from an EMBL/GenBank/DDBJ whole genome shotgun (WGS) entry which is preliminary data.</text>
</comment>
<comment type="subcellular location">
    <subcellularLocation>
        <location evidence="1">Membrane</location>
        <topology evidence="1">Multi-pass membrane protein</topology>
    </subcellularLocation>
</comment>
<accession>A0ABW6A669</accession>
<gene>
    <name evidence="8" type="ORF">ACFS6H_09420</name>
</gene>
<keyword evidence="8" id="KW-0378">Hydrolase</keyword>
<feature type="transmembrane region" description="Helical" evidence="5">
    <location>
        <begin position="207"/>
        <end position="227"/>
    </location>
</feature>
<dbReference type="GO" id="GO:0008233">
    <property type="term" value="F:peptidase activity"/>
    <property type="evidence" value="ECO:0007669"/>
    <property type="project" value="UniProtKB-KW"/>
</dbReference>
<dbReference type="SUPFAM" id="SSF144091">
    <property type="entry name" value="Rhomboid-like"/>
    <property type="match status" value="1"/>
</dbReference>
<dbReference type="GO" id="GO:0006508">
    <property type="term" value="P:proteolysis"/>
    <property type="evidence" value="ECO:0007669"/>
    <property type="project" value="UniProtKB-KW"/>
</dbReference>
<dbReference type="InterPro" id="IPR046483">
    <property type="entry name" value="DUF6576"/>
</dbReference>
<sequence length="314" mass="35257">MKSSYESSYYKRLSLNDRSGTLILLIAISAIIFVVLGFFKAVSYLNYYGEEKAVAVQNFNDNVLVWFAMPGSFKELLVKPWTFFTHAFTHTEFWLLLANMLWLWTFGYILQNLTGNRKLVPLYIYGSLIAATVYLLLVSLVPAFAHNKLNGMYYGASAGVLAIATAATTIAPQYRLLHMLNGGIPLWILTAIYLVIDFATIPVSGAGLGHIVHLSAALTGVLFIVLLRKGFDGSDWMNNLYDWFINLLNPDKPKKGETIKETLFYKSPATPYTKTPNLTQQRIDGILDKINQEGYDALTKEEKELLNRASQEGL</sequence>
<dbReference type="PANTHER" id="PTHR43066:SF11">
    <property type="entry name" value="PEPTIDASE S54 RHOMBOID DOMAIN-CONTAINING PROTEIN"/>
    <property type="match status" value="1"/>
</dbReference>